<sequence length="121" mass="13003">MAFPESSFLTSPTVICNKRREANKELLPSGPSTPAPSFRPPIYSRFRKTDTMGGCASRPKEFDADSAPQPVEAPETVEKVEAAQEGGEESKEAPLVDLSEPAEGAPPAAEEGEKKEEEKKA</sequence>
<protein>
    <submittedName>
        <fullName evidence="1">Uncharacterized protein</fullName>
    </submittedName>
</protein>
<reference evidence="2" key="1">
    <citation type="journal article" date="2023" name="Front. Plant Sci.">
        <title>Chromosomal-level genome assembly of Melastoma candidum provides insights into trichome evolution.</title>
        <authorList>
            <person name="Zhong Y."/>
            <person name="Wu W."/>
            <person name="Sun C."/>
            <person name="Zou P."/>
            <person name="Liu Y."/>
            <person name="Dai S."/>
            <person name="Zhou R."/>
        </authorList>
    </citation>
    <scope>NUCLEOTIDE SEQUENCE [LARGE SCALE GENOMIC DNA]</scope>
</reference>
<name>A0ACB9MQB5_9MYRT</name>
<evidence type="ECO:0000313" key="1">
    <source>
        <dbReference type="EMBL" id="KAI4325036.1"/>
    </source>
</evidence>
<gene>
    <name evidence="1" type="ORF">MLD38_030466</name>
</gene>
<comment type="caution">
    <text evidence="1">The sequence shown here is derived from an EMBL/GenBank/DDBJ whole genome shotgun (WGS) entry which is preliminary data.</text>
</comment>
<proteinExistence type="predicted"/>
<dbReference type="Proteomes" id="UP001057402">
    <property type="component" value="Chromosome 9"/>
</dbReference>
<dbReference type="EMBL" id="CM042888">
    <property type="protein sequence ID" value="KAI4325036.1"/>
    <property type="molecule type" value="Genomic_DNA"/>
</dbReference>
<organism evidence="1 2">
    <name type="scientific">Melastoma candidum</name>
    <dbReference type="NCBI Taxonomy" id="119954"/>
    <lineage>
        <taxon>Eukaryota</taxon>
        <taxon>Viridiplantae</taxon>
        <taxon>Streptophyta</taxon>
        <taxon>Embryophyta</taxon>
        <taxon>Tracheophyta</taxon>
        <taxon>Spermatophyta</taxon>
        <taxon>Magnoliopsida</taxon>
        <taxon>eudicotyledons</taxon>
        <taxon>Gunneridae</taxon>
        <taxon>Pentapetalae</taxon>
        <taxon>rosids</taxon>
        <taxon>malvids</taxon>
        <taxon>Myrtales</taxon>
        <taxon>Melastomataceae</taxon>
        <taxon>Melastomatoideae</taxon>
        <taxon>Melastomateae</taxon>
        <taxon>Melastoma</taxon>
    </lineage>
</organism>
<accession>A0ACB9MQB5</accession>
<evidence type="ECO:0000313" key="2">
    <source>
        <dbReference type="Proteomes" id="UP001057402"/>
    </source>
</evidence>
<keyword evidence="2" id="KW-1185">Reference proteome</keyword>